<evidence type="ECO:0000313" key="6">
    <source>
        <dbReference type="Proteomes" id="UP000004699"/>
    </source>
</evidence>
<dbReference type="GO" id="GO:0043565">
    <property type="term" value="F:sequence-specific DNA binding"/>
    <property type="evidence" value="ECO:0007669"/>
    <property type="project" value="InterPro"/>
</dbReference>
<dbReference type="PROSITE" id="PS01124">
    <property type="entry name" value="HTH_ARAC_FAMILY_2"/>
    <property type="match status" value="1"/>
</dbReference>
<reference evidence="6" key="1">
    <citation type="journal article" date="2013" name="BMC Microbiol.">
        <title>Taxonomy and evolution of bacteriochlorophyll a-containing members of the OM60/NOR5 clade of marine gammaproteobacteria: description of Luminiphilus syltensis gen. nov., sp. nov., reclassification of Haliea rubra as Pseudohaliea rubra gen. nov., comb. nov., and emendation of Chromatocurvus halotolerans.</title>
        <authorList>
            <person name="Spring S."/>
            <person name="Riedel T."/>
            <person name="Sproer C."/>
            <person name="Yan S."/>
            <person name="Harder J."/>
            <person name="Fuchs B.M."/>
        </authorList>
    </citation>
    <scope>NUCLEOTIDE SEQUENCE [LARGE SCALE GENOMIC DNA]</scope>
    <source>
        <strain evidence="6">NOR51-B</strain>
    </source>
</reference>
<dbReference type="InterPro" id="IPR009057">
    <property type="entry name" value="Homeodomain-like_sf"/>
</dbReference>
<keyword evidence="2" id="KW-0238">DNA-binding</keyword>
<evidence type="ECO:0000256" key="1">
    <source>
        <dbReference type="ARBA" id="ARBA00023015"/>
    </source>
</evidence>
<evidence type="ECO:0000259" key="4">
    <source>
        <dbReference type="PROSITE" id="PS01124"/>
    </source>
</evidence>
<dbReference type="Pfam" id="PF12833">
    <property type="entry name" value="HTH_18"/>
    <property type="match status" value="1"/>
</dbReference>
<dbReference type="GO" id="GO:0003700">
    <property type="term" value="F:DNA-binding transcription factor activity"/>
    <property type="evidence" value="ECO:0007669"/>
    <property type="project" value="InterPro"/>
</dbReference>
<dbReference type="PANTHER" id="PTHR47893:SF1">
    <property type="entry name" value="REGULATORY PROTEIN PCHR"/>
    <property type="match status" value="1"/>
</dbReference>
<dbReference type="InterPro" id="IPR018062">
    <property type="entry name" value="HTH_AraC-typ_CS"/>
</dbReference>
<dbReference type="Gene3D" id="1.10.10.60">
    <property type="entry name" value="Homeodomain-like"/>
    <property type="match status" value="1"/>
</dbReference>
<dbReference type="PROSITE" id="PS00041">
    <property type="entry name" value="HTH_ARAC_FAMILY_1"/>
    <property type="match status" value="1"/>
</dbReference>
<evidence type="ECO:0000256" key="3">
    <source>
        <dbReference type="ARBA" id="ARBA00023163"/>
    </source>
</evidence>
<dbReference type="InterPro" id="IPR053142">
    <property type="entry name" value="PchR_regulatory_protein"/>
</dbReference>
<feature type="domain" description="HTH araC/xylS-type" evidence="4">
    <location>
        <begin position="269"/>
        <end position="367"/>
    </location>
</feature>
<dbReference type="RefSeq" id="WP_009019627.1">
    <property type="nucleotide sequence ID" value="NZ_DS999411.1"/>
</dbReference>
<dbReference type="eggNOG" id="COG2207">
    <property type="taxonomic scope" value="Bacteria"/>
</dbReference>
<evidence type="ECO:0000313" key="5">
    <source>
        <dbReference type="EMBL" id="EED34879.1"/>
    </source>
</evidence>
<gene>
    <name evidence="5" type="ORF">NOR51B_819</name>
</gene>
<dbReference type="HOGENOM" id="CLU_751847_0_0_6"/>
<dbReference type="Proteomes" id="UP000004699">
    <property type="component" value="Unassembled WGS sequence"/>
</dbReference>
<dbReference type="InterPro" id="IPR018060">
    <property type="entry name" value="HTH_AraC"/>
</dbReference>
<dbReference type="EMBL" id="DS999411">
    <property type="protein sequence ID" value="EED34879.1"/>
    <property type="molecule type" value="Genomic_DNA"/>
</dbReference>
<keyword evidence="3" id="KW-0804">Transcription</keyword>
<keyword evidence="1" id="KW-0805">Transcription regulation</keyword>
<proteinExistence type="predicted"/>
<organism evidence="5 6">
    <name type="scientific">Luminiphilus syltensis NOR5-1B</name>
    <dbReference type="NCBI Taxonomy" id="565045"/>
    <lineage>
        <taxon>Bacteria</taxon>
        <taxon>Pseudomonadati</taxon>
        <taxon>Pseudomonadota</taxon>
        <taxon>Gammaproteobacteria</taxon>
        <taxon>Cellvibrionales</taxon>
        <taxon>Halieaceae</taxon>
        <taxon>Luminiphilus</taxon>
    </lineage>
</organism>
<sequence length="368" mass="40990">MKKVIAKSGVSQKEFPSTPLVVTGARLDQIRKTVFEKNPIEQAGIAAGRKLIVGSPQSMGTNTGFNPCGARHYLSRDEGSGYWDMLYIMDGLLVSIADAQYRQRIDTHWPDDKVLKVRLTLSGRMLDTGGQILSGPGDCTINSFSGHREIPYQLDAVDEPFQSVCIHLSRPVLELLHLDSSVLQDPFLSLYERDELPDSHYKLTAPNTLIGLAREMVESRDRFSANTRRLYLGARALEILVTVIEQYRSKAIPNTGANRVSQRDVSRIHEAHRILGASYAAPPSIQELARLVGINTTKLKLGFREIFGTTVQGFIIQQRMENGLLLIENTDLSISEIGYRVGYSYPASFTQAIRKHYGKTPQALRGES</sequence>
<dbReference type="SUPFAM" id="SSF46689">
    <property type="entry name" value="Homeodomain-like"/>
    <property type="match status" value="2"/>
</dbReference>
<name>B8KY29_9GAMM</name>
<protein>
    <submittedName>
        <fullName evidence="5">Transcriptional regulator, AraC family</fullName>
    </submittedName>
</protein>
<keyword evidence="6" id="KW-1185">Reference proteome</keyword>
<dbReference type="PANTHER" id="PTHR47893">
    <property type="entry name" value="REGULATORY PROTEIN PCHR"/>
    <property type="match status" value="1"/>
</dbReference>
<dbReference type="AlphaFoldDB" id="B8KY29"/>
<accession>B8KY29</accession>
<dbReference type="SMART" id="SM00342">
    <property type="entry name" value="HTH_ARAC"/>
    <property type="match status" value="1"/>
</dbReference>
<dbReference type="STRING" id="565045.NOR51B_819"/>
<evidence type="ECO:0000256" key="2">
    <source>
        <dbReference type="ARBA" id="ARBA00023125"/>
    </source>
</evidence>